<comment type="caution">
    <text evidence="2">The sequence shown here is derived from an EMBL/GenBank/DDBJ whole genome shotgun (WGS) entry which is preliminary data.</text>
</comment>
<organism evidence="2">
    <name type="scientific">Sesamum angustifolium</name>
    <dbReference type="NCBI Taxonomy" id="2727405"/>
    <lineage>
        <taxon>Eukaryota</taxon>
        <taxon>Viridiplantae</taxon>
        <taxon>Streptophyta</taxon>
        <taxon>Embryophyta</taxon>
        <taxon>Tracheophyta</taxon>
        <taxon>Spermatophyta</taxon>
        <taxon>Magnoliopsida</taxon>
        <taxon>eudicotyledons</taxon>
        <taxon>Gunneridae</taxon>
        <taxon>Pentapetalae</taxon>
        <taxon>asterids</taxon>
        <taxon>lamiids</taxon>
        <taxon>Lamiales</taxon>
        <taxon>Pedaliaceae</taxon>
        <taxon>Sesamum</taxon>
    </lineage>
</organism>
<dbReference type="EMBL" id="JACGWK010000854">
    <property type="protein sequence ID" value="KAL0294424.1"/>
    <property type="molecule type" value="Genomic_DNA"/>
</dbReference>
<reference evidence="2" key="2">
    <citation type="journal article" date="2024" name="Plant">
        <title>Genomic evolution and insights into agronomic trait innovations of Sesamum species.</title>
        <authorList>
            <person name="Miao H."/>
            <person name="Wang L."/>
            <person name="Qu L."/>
            <person name="Liu H."/>
            <person name="Sun Y."/>
            <person name="Le M."/>
            <person name="Wang Q."/>
            <person name="Wei S."/>
            <person name="Zheng Y."/>
            <person name="Lin W."/>
            <person name="Duan Y."/>
            <person name="Cao H."/>
            <person name="Xiong S."/>
            <person name="Wang X."/>
            <person name="Wei L."/>
            <person name="Li C."/>
            <person name="Ma Q."/>
            <person name="Ju M."/>
            <person name="Zhao R."/>
            <person name="Li G."/>
            <person name="Mu C."/>
            <person name="Tian Q."/>
            <person name="Mei H."/>
            <person name="Zhang T."/>
            <person name="Gao T."/>
            <person name="Zhang H."/>
        </authorList>
    </citation>
    <scope>NUCLEOTIDE SEQUENCE</scope>
    <source>
        <strain evidence="2">G01</strain>
    </source>
</reference>
<feature type="non-terminal residue" evidence="2">
    <location>
        <position position="116"/>
    </location>
</feature>
<feature type="domain" description="Transposase-associated" evidence="1">
    <location>
        <begin position="6"/>
        <end position="79"/>
    </location>
</feature>
<dbReference type="AlphaFoldDB" id="A0AAW2JIW2"/>
<evidence type="ECO:0000259" key="1">
    <source>
        <dbReference type="Pfam" id="PF13963"/>
    </source>
</evidence>
<name>A0AAW2JIW2_9LAMI</name>
<dbReference type="InterPro" id="IPR029480">
    <property type="entry name" value="Transpos_assoc"/>
</dbReference>
<evidence type="ECO:0000313" key="2">
    <source>
        <dbReference type="EMBL" id="KAL0294424.1"/>
    </source>
</evidence>
<reference evidence="2" key="1">
    <citation type="submission" date="2020-06" db="EMBL/GenBank/DDBJ databases">
        <authorList>
            <person name="Li T."/>
            <person name="Hu X."/>
            <person name="Zhang T."/>
            <person name="Song X."/>
            <person name="Zhang H."/>
            <person name="Dai N."/>
            <person name="Sheng W."/>
            <person name="Hou X."/>
            <person name="Wei L."/>
        </authorList>
    </citation>
    <scope>NUCLEOTIDE SEQUENCE</scope>
    <source>
        <strain evidence="2">G01</strain>
        <tissue evidence="2">Leaf</tissue>
    </source>
</reference>
<dbReference type="Pfam" id="PF13963">
    <property type="entry name" value="Transpos_assoc"/>
    <property type="match status" value="1"/>
</dbReference>
<sequence length="116" mass="13704">MSQELRRWMYNENLPERAGLTPEFEDGVKTFIKWAKGPRRHMDRDQIRCLCRKCKNTKFGTPDEVDYHMCMRGFMAEYLIGFRIVKDTFEASVLVGGGLAMFPIVGDEQHMNWHRE</sequence>
<proteinExistence type="predicted"/>
<accession>A0AAW2JIW2</accession>
<gene>
    <name evidence="2" type="ORF">Sangu_3218700</name>
</gene>
<protein>
    <recommendedName>
        <fullName evidence="1">Transposase-associated domain-containing protein</fullName>
    </recommendedName>
</protein>